<dbReference type="AlphaFoldDB" id="I2NQH7"/>
<sequence length="40" mass="4729">MQNCRIRRLFDTAILTDKRSSESFQTTPVYKLFMISPSVF</sequence>
<accession>I2NQH7</accession>
<name>I2NQH7_NEISI</name>
<evidence type="ECO:0000313" key="2">
    <source>
        <dbReference type="Proteomes" id="UP000004473"/>
    </source>
</evidence>
<evidence type="ECO:0000313" key="1">
    <source>
        <dbReference type="EMBL" id="EIG28088.1"/>
    </source>
</evidence>
<comment type="caution">
    <text evidence="1">The sequence shown here is derived from an EMBL/GenBank/DDBJ whole genome shotgun (WGS) entry which is preliminary data.</text>
</comment>
<dbReference type="Proteomes" id="UP000004473">
    <property type="component" value="Unassembled WGS sequence"/>
</dbReference>
<gene>
    <name evidence="1" type="ORF">HMPREF1051_0725</name>
</gene>
<proteinExistence type="predicted"/>
<organism evidence="1 2">
    <name type="scientific">Neisseria sicca VK64</name>
    <dbReference type="NCBI Taxonomy" id="1095748"/>
    <lineage>
        <taxon>Bacteria</taxon>
        <taxon>Pseudomonadati</taxon>
        <taxon>Pseudomonadota</taxon>
        <taxon>Betaproteobacteria</taxon>
        <taxon>Neisseriales</taxon>
        <taxon>Neisseriaceae</taxon>
        <taxon>Neisseria</taxon>
    </lineage>
</organism>
<reference evidence="1 2" key="1">
    <citation type="submission" date="2012-04" db="EMBL/GenBank/DDBJ databases">
        <authorList>
            <person name="Harkins D.M."/>
            <person name="Madupu R."/>
            <person name="Durkin A.S."/>
            <person name="Torralba M."/>
            <person name="Methe B."/>
            <person name="Sutton G.G."/>
            <person name="Nelson K.E."/>
        </authorList>
    </citation>
    <scope>NUCLEOTIDE SEQUENCE [LARGE SCALE GENOMIC DNA]</scope>
    <source>
        <strain evidence="1 2">VK64</strain>
    </source>
</reference>
<dbReference type="EMBL" id="AJMT01000119">
    <property type="protein sequence ID" value="EIG28088.1"/>
    <property type="molecule type" value="Genomic_DNA"/>
</dbReference>
<protein>
    <submittedName>
        <fullName evidence="1">Uncharacterized protein</fullName>
    </submittedName>
</protein>
<dbReference type="PATRIC" id="fig|1095748.3.peg.1562"/>